<dbReference type="SMART" id="SM00047">
    <property type="entry name" value="LYZ2"/>
    <property type="match status" value="1"/>
</dbReference>
<dbReference type="SMART" id="SM00287">
    <property type="entry name" value="SH3b"/>
    <property type="match status" value="4"/>
</dbReference>
<dbReference type="PROSITE" id="PS51781">
    <property type="entry name" value="SH3B"/>
    <property type="match status" value="1"/>
</dbReference>
<feature type="domain" description="SH3b" evidence="2">
    <location>
        <begin position="864"/>
        <end position="935"/>
    </location>
</feature>
<dbReference type="Pfam" id="PF01832">
    <property type="entry name" value="Glucosaminidase"/>
    <property type="match status" value="1"/>
</dbReference>
<organism evidence="4 5">
    <name type="scientific">Bacillus aquiflavi</name>
    <dbReference type="NCBI Taxonomy" id="2672567"/>
    <lineage>
        <taxon>Bacteria</taxon>
        <taxon>Bacillati</taxon>
        <taxon>Bacillota</taxon>
        <taxon>Bacilli</taxon>
        <taxon>Bacillales</taxon>
        <taxon>Bacillaceae</taxon>
        <taxon>Bacillus</taxon>
    </lineage>
</organism>
<accession>A0A6B3W367</accession>
<sequence length="1130" mass="127148">MVKTLQKYFTIPILTVFIFATFFANIVHAQSEDDRLQDYVFTLAEAINDVELVHPEESYKITISKDSQIPIVIDEETSEGYAIINNDKILLNLNNFNVLDEEPIIPENLDDRFQYEMVDSQNIEFTNEALEKIGELLTTKTILLSDHDEEHFFFYFGSSKMLIKKSLISPGNLTLVDDSNEESEEDKQISESEEDKAVQEEDKQTEEKDKQTEEKDSLIVEEESKESETIKSLLPEVNEKDSTTLNSLQATTTSGKYVKINSSKAEVYLNEKASTVVGTVNEGQEFKIIEETPDFIKIQFGNQLGFIRKASITQSDGSSIKNLNTNYTNSSKTFRAINEVIVYDNTSGSLVPMGTIKNNIDYPIVEQTSQDWYRVLLGNRVGYVYRPHIIIKIQEQDKYFQTIYSQTPVVVNRSGGSDVVGYLSGRQEFEILSHIDGFVRIQYSNGIGYVKNSLITASNGYTIKNKNSGYTNSSRFITPIVNVPIYDNSSGKLVSMGTLNKGESYVIVDQSSKDWYRVLFGGRVGYIYKPHVHDPVLSTDKYMTLMYSSVPVVQSNGQVGELKGKGHQFPILSTTSDGFIRIQFGDSVGYVKGSHVSGTQVFVMNDLNPGLANSSKRIKVTKQVNIYSSQSKDSFVTASLNEGVSYPIVQDTSSLWVQVSIGQRLGYVYKADVEYLFDSNDQYFTTARDGVPIHVNGANGDEIVGTLVKGEKYKIFKSISGFVGLKFGDKIGYVRTSEVEPTNGSGLKNIDNGEPLSGNYIQTKVETSVYDNTSGSLVEYAKIKPGQSYPVIRQTSKDWLMVSLGGRIGYVYRPHVKYTSTQYRYIYYDMTLDEMVKKQVNAGAQTDKRYDTYVSKTYINRTSSSSGTVTVDGLNVRGGPGTTYWIVGQLLKGQTIEIYGETNGWLRFRYPKTWKNASPEDVKYYLNPNNFSTASKDYLQFLLLTESMNLDPNEVNNKILTNKGILENKAHAFIEAGRVNHINEIYLISHALLETSNGNSKLATGVLVSSVDGKPVEPKVVYNMYGIGALDSCAVRCGSERAYKEGWFNPEKAIIDGAKWISRGYINNPNYDQNTLYKMRWNPAYAVNNPPTHQYATDIGWAVKQTSRMYELFSLLDNYDMVFDVPQYKK</sequence>
<reference evidence="3 6" key="2">
    <citation type="submission" date="2020-07" db="EMBL/GenBank/DDBJ databases">
        <authorList>
            <person name="Feng H."/>
        </authorList>
    </citation>
    <scope>NUCLEOTIDE SEQUENCE [LARGE SCALE GENOMIC DNA]</scope>
    <source>
        <strain evidence="6">s-12</strain>
        <strain evidence="3">S-12</strain>
    </source>
</reference>
<dbReference type="RefSeq" id="WP_163242762.1">
    <property type="nucleotide sequence ID" value="NZ_JAAIWN010000032.1"/>
</dbReference>
<evidence type="ECO:0000313" key="4">
    <source>
        <dbReference type="EMBL" id="NEY82356.1"/>
    </source>
</evidence>
<comment type="caution">
    <text evidence="4">The sequence shown here is derived from an EMBL/GenBank/DDBJ whole genome shotgun (WGS) entry which is preliminary data.</text>
</comment>
<dbReference type="InterPro" id="IPR052354">
    <property type="entry name" value="Cell_Wall_Dynamics_Protein"/>
</dbReference>
<dbReference type="EMBL" id="JACEIO010000033">
    <property type="protein sequence ID" value="MBA4538057.1"/>
    <property type="molecule type" value="Genomic_DNA"/>
</dbReference>
<dbReference type="PANTHER" id="PTHR34408">
    <property type="entry name" value="FAMILY PROTEIN, PUTATIVE-RELATED"/>
    <property type="match status" value="1"/>
</dbReference>
<keyword evidence="5" id="KW-1185">Reference proteome</keyword>
<dbReference type="AlphaFoldDB" id="A0A6B3W367"/>
<proteinExistence type="predicted"/>
<evidence type="ECO:0000256" key="1">
    <source>
        <dbReference type="SAM" id="MobiDB-lite"/>
    </source>
</evidence>
<dbReference type="PANTHER" id="PTHR34408:SF1">
    <property type="entry name" value="GLYCOSYL HYDROLASE FAMILY 19 DOMAIN-CONTAINING PROTEIN HI_1415"/>
    <property type="match status" value="1"/>
</dbReference>
<dbReference type="InterPro" id="IPR002901">
    <property type="entry name" value="MGlyc_endo_b_GlcNAc-like_dom"/>
</dbReference>
<evidence type="ECO:0000313" key="5">
    <source>
        <dbReference type="Proteomes" id="UP000472971"/>
    </source>
</evidence>
<dbReference type="Proteomes" id="UP000472971">
    <property type="component" value="Unassembled WGS sequence"/>
</dbReference>
<feature type="region of interest" description="Disordered" evidence="1">
    <location>
        <begin position="173"/>
        <end position="238"/>
    </location>
</feature>
<reference evidence="4 5" key="1">
    <citation type="submission" date="2020-02" db="EMBL/GenBank/DDBJ databases">
        <title>Bacillus aquiflavi sp. nov., isolated from yellow water of strong flavor Chinese baijiu in Yibin region of China.</title>
        <authorList>
            <person name="Xie J."/>
        </authorList>
    </citation>
    <scope>NUCLEOTIDE SEQUENCE [LARGE SCALE GENOMIC DNA]</scope>
    <source>
        <strain evidence="4 5">3H-10</strain>
    </source>
</reference>
<name>A0A6B3W367_9BACI</name>
<dbReference type="Gene3D" id="2.30.30.40">
    <property type="entry name" value="SH3 Domains"/>
    <property type="match status" value="2"/>
</dbReference>
<evidence type="ECO:0000313" key="3">
    <source>
        <dbReference type="EMBL" id="MBA4538057.1"/>
    </source>
</evidence>
<protein>
    <submittedName>
        <fullName evidence="4">SH3 domain-containing protein</fullName>
    </submittedName>
</protein>
<dbReference type="EMBL" id="JAAIWN010000032">
    <property type="protein sequence ID" value="NEY82356.1"/>
    <property type="molecule type" value="Genomic_DNA"/>
</dbReference>
<gene>
    <name evidence="4" type="ORF">G4D64_12780</name>
    <name evidence="3" type="ORF">H1Z61_13170</name>
</gene>
<evidence type="ECO:0000313" key="6">
    <source>
        <dbReference type="Proteomes" id="UP000570010"/>
    </source>
</evidence>
<evidence type="ECO:0000259" key="2">
    <source>
        <dbReference type="PROSITE" id="PS51781"/>
    </source>
</evidence>
<dbReference type="GO" id="GO:0004040">
    <property type="term" value="F:amidase activity"/>
    <property type="evidence" value="ECO:0007669"/>
    <property type="project" value="InterPro"/>
</dbReference>
<dbReference type="Pfam" id="PF08239">
    <property type="entry name" value="SH3_3"/>
    <property type="match status" value="1"/>
</dbReference>
<dbReference type="Proteomes" id="UP000570010">
    <property type="component" value="Unassembled WGS sequence"/>
</dbReference>
<feature type="compositionally biased region" description="Basic and acidic residues" evidence="1">
    <location>
        <begin position="186"/>
        <end position="218"/>
    </location>
</feature>
<dbReference type="InterPro" id="IPR003646">
    <property type="entry name" value="SH3-like_bac-type"/>
</dbReference>